<reference evidence="1 2" key="1">
    <citation type="submission" date="2016-06" db="EMBL/GenBank/DDBJ databases">
        <title>Comparative genomics of the ectomycorrhizal sister species Rhizopogon vinicolor and Rhizopogon vesiculosus (Basidiomycota: Boletales) reveals a divergence of the mating type B locus.</title>
        <authorList>
            <consortium name="DOE Joint Genome Institute"/>
            <person name="Mujic A.B."/>
            <person name="Kuo A."/>
            <person name="Tritt A."/>
            <person name="Lipzen A."/>
            <person name="Chen C."/>
            <person name="Johnson J."/>
            <person name="Sharma A."/>
            <person name="Barry K."/>
            <person name="Grigoriev I.V."/>
            <person name="Spatafora J.W."/>
        </authorList>
    </citation>
    <scope>NUCLEOTIDE SEQUENCE [LARGE SCALE GENOMIC DNA]</scope>
    <source>
        <strain evidence="1 2">AM-OR11-026</strain>
    </source>
</reference>
<dbReference type="AlphaFoldDB" id="A0A1B7MRZ9"/>
<gene>
    <name evidence="1" type="ORF">K503DRAFT_371993</name>
</gene>
<dbReference type="InParanoid" id="A0A1B7MRZ9"/>
<dbReference type="OrthoDB" id="10540582at2759"/>
<dbReference type="EMBL" id="KV448506">
    <property type="protein sequence ID" value="OAX35376.1"/>
    <property type="molecule type" value="Genomic_DNA"/>
</dbReference>
<evidence type="ECO:0000313" key="2">
    <source>
        <dbReference type="Proteomes" id="UP000092154"/>
    </source>
</evidence>
<keyword evidence="2" id="KW-1185">Reference proteome</keyword>
<organism evidence="1 2">
    <name type="scientific">Rhizopogon vinicolor AM-OR11-026</name>
    <dbReference type="NCBI Taxonomy" id="1314800"/>
    <lineage>
        <taxon>Eukaryota</taxon>
        <taxon>Fungi</taxon>
        <taxon>Dikarya</taxon>
        <taxon>Basidiomycota</taxon>
        <taxon>Agaricomycotina</taxon>
        <taxon>Agaricomycetes</taxon>
        <taxon>Agaricomycetidae</taxon>
        <taxon>Boletales</taxon>
        <taxon>Suillineae</taxon>
        <taxon>Rhizopogonaceae</taxon>
        <taxon>Rhizopogon</taxon>
    </lineage>
</organism>
<evidence type="ECO:0000313" key="1">
    <source>
        <dbReference type="EMBL" id="OAX35376.1"/>
    </source>
</evidence>
<name>A0A1B7MRZ9_9AGAM</name>
<dbReference type="Proteomes" id="UP000092154">
    <property type="component" value="Unassembled WGS sequence"/>
</dbReference>
<sequence length="115" mass="13168">MSRSHERVSERGSIHLLYGKDRWAFISTKDGQSTGREWHVKAIQRESVVRGVPFLTVSRQDLFLAVTSSVRSRILHKKFHSVRSSPTVLGTTQCLQWAARPEHVVEMAQLRSSIR</sequence>
<proteinExistence type="predicted"/>
<accession>A0A1B7MRZ9</accession>
<protein>
    <submittedName>
        <fullName evidence="1">Uncharacterized protein</fullName>
    </submittedName>
</protein>